<feature type="non-terminal residue" evidence="15">
    <location>
        <position position="1"/>
    </location>
</feature>
<feature type="transmembrane region" description="Helical" evidence="13">
    <location>
        <begin position="138"/>
        <end position="161"/>
    </location>
</feature>
<comment type="subcellular location">
    <subcellularLocation>
        <location evidence="1">Cell membrane</location>
        <topology evidence="1">Multi-pass membrane protein</topology>
    </subcellularLocation>
</comment>
<evidence type="ECO:0000256" key="13">
    <source>
        <dbReference type="SAM" id="Phobius"/>
    </source>
</evidence>
<dbReference type="PANTHER" id="PTHR42643:SF24">
    <property type="entry name" value="IONOTROPIC RECEPTOR 60A"/>
    <property type="match status" value="1"/>
</dbReference>
<feature type="transmembrane region" description="Helical" evidence="13">
    <location>
        <begin position="404"/>
        <end position="424"/>
    </location>
</feature>
<dbReference type="InterPro" id="IPR019594">
    <property type="entry name" value="Glu/Gly-bd"/>
</dbReference>
<organism evidence="15 16">
    <name type="scientific">Halocaridina rubra</name>
    <name type="common">Hawaiian red shrimp</name>
    <dbReference type="NCBI Taxonomy" id="373956"/>
    <lineage>
        <taxon>Eukaryota</taxon>
        <taxon>Metazoa</taxon>
        <taxon>Ecdysozoa</taxon>
        <taxon>Arthropoda</taxon>
        <taxon>Crustacea</taxon>
        <taxon>Multicrustacea</taxon>
        <taxon>Malacostraca</taxon>
        <taxon>Eumalacostraca</taxon>
        <taxon>Eucarida</taxon>
        <taxon>Decapoda</taxon>
        <taxon>Pleocyemata</taxon>
        <taxon>Caridea</taxon>
        <taxon>Atyoidea</taxon>
        <taxon>Atyidae</taxon>
        <taxon>Halocaridina</taxon>
    </lineage>
</organism>
<comment type="caution">
    <text evidence="15">The sequence shown here is derived from an EMBL/GenBank/DDBJ whole genome shotgun (WGS) entry which is preliminary data.</text>
</comment>
<evidence type="ECO:0000256" key="2">
    <source>
        <dbReference type="ARBA" id="ARBA00008685"/>
    </source>
</evidence>
<dbReference type="Pfam" id="PF10613">
    <property type="entry name" value="Lig_chan-Glu_bd"/>
    <property type="match status" value="1"/>
</dbReference>
<comment type="similarity">
    <text evidence="2">Belongs to the glutamate-gated ion channel (TC 1.A.10.1) family.</text>
</comment>
<keyword evidence="16" id="KW-1185">Reference proteome</keyword>
<evidence type="ECO:0000256" key="8">
    <source>
        <dbReference type="ARBA" id="ARBA00023136"/>
    </source>
</evidence>
<evidence type="ECO:0000256" key="4">
    <source>
        <dbReference type="ARBA" id="ARBA00022475"/>
    </source>
</evidence>
<keyword evidence="7" id="KW-0406">Ion transport</keyword>
<evidence type="ECO:0000256" key="12">
    <source>
        <dbReference type="ARBA" id="ARBA00023303"/>
    </source>
</evidence>
<dbReference type="Proteomes" id="UP001381693">
    <property type="component" value="Unassembled WGS sequence"/>
</dbReference>
<keyword evidence="4" id="KW-1003">Cell membrane</keyword>
<dbReference type="GO" id="GO:0050906">
    <property type="term" value="P:detection of stimulus involved in sensory perception"/>
    <property type="evidence" value="ECO:0007669"/>
    <property type="project" value="UniProtKB-ARBA"/>
</dbReference>
<evidence type="ECO:0000259" key="14">
    <source>
        <dbReference type="SMART" id="SM00918"/>
    </source>
</evidence>
<reference evidence="15 16" key="1">
    <citation type="submission" date="2023-11" db="EMBL/GenBank/DDBJ databases">
        <title>Halocaridina rubra genome assembly.</title>
        <authorList>
            <person name="Smith C."/>
        </authorList>
    </citation>
    <scope>NUCLEOTIDE SEQUENCE [LARGE SCALE GENOMIC DNA]</scope>
    <source>
        <strain evidence="15">EP-1</strain>
        <tissue evidence="15">Whole</tissue>
    </source>
</reference>
<sequence>QLQNMHGYQFRIVSVTYFPFMDYTLDSNSSASTVTPLDSLDFRMLKIFSKKLNFTYEIRAPWDMQWGNPIGNGNWTGIVGTLQHNKADFSTVMAPNSARLAVLGHARAYTADTLVVTSLKPQPLTQYLLVVRPFTADVWIGLVVSILVWSASLWILQKLWFLIFGGRSKNLLTSNFYSLGILLEDIPSDPPTNLTGQMMVGWWLLFCLIITNSFRSSLVAHLTVQTMTPPIESLQDLVNKDHWSWGIELKMLQGAALNFFKSSTDPVVQEVYQKLEIVGQADGLQRILKGGFSFLSWSLTIKTEIDSYHTDDFGNTPYYTGKKGSPMLTDFGWGFRRGAAFQRHFGQMMNRLIEAGILGKWKEQIMTSRVKQIRENIRVREQPEYDDITYQQTRDQVPLRIDHLQGVFLLMAVGYGIAFIILLCEKLAYKYKKTKLTKGTM</sequence>
<keyword evidence="9" id="KW-0675">Receptor</keyword>
<evidence type="ECO:0000256" key="3">
    <source>
        <dbReference type="ARBA" id="ARBA00022448"/>
    </source>
</evidence>
<keyword evidence="8 13" id="KW-0472">Membrane</keyword>
<keyword evidence="6 13" id="KW-1133">Transmembrane helix</keyword>
<keyword evidence="3" id="KW-0813">Transport</keyword>
<dbReference type="AlphaFoldDB" id="A0AAN9FWD8"/>
<keyword evidence="5 13" id="KW-0812">Transmembrane</keyword>
<dbReference type="Gene3D" id="1.10.287.70">
    <property type="match status" value="1"/>
</dbReference>
<proteinExistence type="inferred from homology"/>
<evidence type="ECO:0000256" key="11">
    <source>
        <dbReference type="ARBA" id="ARBA00023286"/>
    </source>
</evidence>
<evidence type="ECO:0000256" key="9">
    <source>
        <dbReference type="ARBA" id="ARBA00023170"/>
    </source>
</evidence>
<protein>
    <recommendedName>
        <fullName evidence="14">Ionotropic glutamate receptor L-glutamate and glycine-binding domain-containing protein</fullName>
    </recommendedName>
</protein>
<dbReference type="Gene3D" id="3.40.190.10">
    <property type="entry name" value="Periplasmic binding protein-like II"/>
    <property type="match status" value="1"/>
</dbReference>
<evidence type="ECO:0000256" key="6">
    <source>
        <dbReference type="ARBA" id="ARBA00022989"/>
    </source>
</evidence>
<dbReference type="PANTHER" id="PTHR42643">
    <property type="entry name" value="IONOTROPIC RECEPTOR 20A-RELATED"/>
    <property type="match status" value="1"/>
</dbReference>
<accession>A0AAN9FWD8</accession>
<evidence type="ECO:0000256" key="7">
    <source>
        <dbReference type="ARBA" id="ARBA00023065"/>
    </source>
</evidence>
<dbReference type="SMART" id="SM00918">
    <property type="entry name" value="Lig_chan-Glu_bd"/>
    <property type="match status" value="1"/>
</dbReference>
<dbReference type="SUPFAM" id="SSF53850">
    <property type="entry name" value="Periplasmic binding protein-like II"/>
    <property type="match status" value="1"/>
</dbReference>
<dbReference type="GO" id="GO:0015276">
    <property type="term" value="F:ligand-gated monoatomic ion channel activity"/>
    <property type="evidence" value="ECO:0007669"/>
    <property type="project" value="InterPro"/>
</dbReference>
<dbReference type="InterPro" id="IPR001320">
    <property type="entry name" value="Iontro_rcpt_C"/>
</dbReference>
<gene>
    <name evidence="15" type="ORF">SK128_005979</name>
</gene>
<evidence type="ECO:0000313" key="15">
    <source>
        <dbReference type="EMBL" id="KAK7086540.1"/>
    </source>
</evidence>
<dbReference type="GO" id="GO:0005886">
    <property type="term" value="C:plasma membrane"/>
    <property type="evidence" value="ECO:0007669"/>
    <property type="project" value="UniProtKB-SubCell"/>
</dbReference>
<evidence type="ECO:0000256" key="5">
    <source>
        <dbReference type="ARBA" id="ARBA00022692"/>
    </source>
</evidence>
<dbReference type="Pfam" id="PF00060">
    <property type="entry name" value="Lig_chan"/>
    <property type="match status" value="1"/>
</dbReference>
<dbReference type="EMBL" id="JAXCGZ010000154">
    <property type="protein sequence ID" value="KAK7086540.1"/>
    <property type="molecule type" value="Genomic_DNA"/>
</dbReference>
<evidence type="ECO:0000256" key="10">
    <source>
        <dbReference type="ARBA" id="ARBA00023180"/>
    </source>
</evidence>
<dbReference type="InterPro" id="IPR052192">
    <property type="entry name" value="Insect_Ionotropic_Sensory_Rcpt"/>
</dbReference>
<keyword evidence="12" id="KW-0407">Ion channel</keyword>
<evidence type="ECO:0000256" key="1">
    <source>
        <dbReference type="ARBA" id="ARBA00004651"/>
    </source>
</evidence>
<name>A0AAN9FWD8_HALRR</name>
<feature type="domain" description="Ionotropic glutamate receptor L-glutamate and glycine-binding" evidence="14">
    <location>
        <begin position="20"/>
        <end position="84"/>
    </location>
</feature>
<evidence type="ECO:0000313" key="16">
    <source>
        <dbReference type="Proteomes" id="UP001381693"/>
    </source>
</evidence>
<keyword evidence="11" id="KW-1071">Ligand-gated ion channel</keyword>
<keyword evidence="10" id="KW-0325">Glycoprotein</keyword>